<dbReference type="Gene3D" id="3.55.50.30">
    <property type="match status" value="1"/>
</dbReference>
<name>A0A4R0NW39_9SPHI</name>
<dbReference type="Pfam" id="PF04773">
    <property type="entry name" value="FecR"/>
    <property type="match status" value="1"/>
</dbReference>
<dbReference type="AlphaFoldDB" id="A0A4R0NW39"/>
<reference evidence="3 4" key="1">
    <citation type="submission" date="2019-02" db="EMBL/GenBank/DDBJ databases">
        <title>Pedobacter sp. RP-3-11 sp. nov., isolated from Arctic soil.</title>
        <authorList>
            <person name="Dahal R.H."/>
        </authorList>
    </citation>
    <scope>NUCLEOTIDE SEQUENCE [LARGE SCALE GENOMIC DNA]</scope>
    <source>
        <strain evidence="3 4">RP-3-11</strain>
    </source>
</reference>
<dbReference type="RefSeq" id="WP_131560523.1">
    <property type="nucleotide sequence ID" value="NZ_SJSN01000012.1"/>
</dbReference>
<accession>A0A4R0NW39</accession>
<evidence type="ECO:0000259" key="1">
    <source>
        <dbReference type="Pfam" id="PF04773"/>
    </source>
</evidence>
<feature type="domain" description="FecR protein" evidence="1">
    <location>
        <begin position="122"/>
        <end position="216"/>
    </location>
</feature>
<sequence>MSQEKFIELITKELLGELTSDEYRELMLLLKKDPGYAKQRANFKMYWESDQENKSDDQALFQKITTTIRETEPEFNIEKSLQIRKKLFPILWKVAAVLIVVSSVYLYKISSSVTLDKKALSVQTVSGEKRVLILSDGTKVTINAASKLSYPASFKDSIREVYLKGEAFFDVKKDRLHPFVIHTGKMDIRVLGTAFNVKAYGNDKFSETTLIHGSVQVTLTDRPKDRIILKPTEKLVVKYPDPVKKETADVEDMPNALPAISYMQKKDNIVIETSWLQSKMIFKDEDFESLTNSLERQYGTKIQFQNMHLKDLRFSGVFEKESLTEVLSALQLTENFNFKVVKDKIIIY</sequence>
<dbReference type="PANTHER" id="PTHR30273:SF2">
    <property type="entry name" value="PROTEIN FECR"/>
    <property type="match status" value="1"/>
</dbReference>
<evidence type="ECO:0000313" key="4">
    <source>
        <dbReference type="Proteomes" id="UP000291485"/>
    </source>
</evidence>
<dbReference type="Pfam" id="PF16344">
    <property type="entry name" value="FecR_C"/>
    <property type="match status" value="1"/>
</dbReference>
<dbReference type="PANTHER" id="PTHR30273">
    <property type="entry name" value="PERIPLASMIC SIGNAL SENSOR AND SIGMA FACTOR ACTIVATOR FECR-RELATED"/>
    <property type="match status" value="1"/>
</dbReference>
<dbReference type="GO" id="GO:0016989">
    <property type="term" value="F:sigma factor antagonist activity"/>
    <property type="evidence" value="ECO:0007669"/>
    <property type="project" value="TreeGrafter"/>
</dbReference>
<gene>
    <name evidence="3" type="ORF">EZ449_15690</name>
</gene>
<dbReference type="EMBL" id="SJSN01000012">
    <property type="protein sequence ID" value="TCD05900.1"/>
    <property type="molecule type" value="Genomic_DNA"/>
</dbReference>
<evidence type="ECO:0000313" key="3">
    <source>
        <dbReference type="EMBL" id="TCD05900.1"/>
    </source>
</evidence>
<dbReference type="Proteomes" id="UP000291485">
    <property type="component" value="Unassembled WGS sequence"/>
</dbReference>
<dbReference type="Gene3D" id="2.60.120.1440">
    <property type="match status" value="1"/>
</dbReference>
<dbReference type="InterPro" id="IPR032508">
    <property type="entry name" value="FecR_C"/>
</dbReference>
<dbReference type="InterPro" id="IPR012373">
    <property type="entry name" value="Ferrdict_sens_TM"/>
</dbReference>
<comment type="caution">
    <text evidence="3">The sequence shown here is derived from an EMBL/GenBank/DDBJ whole genome shotgun (WGS) entry which is preliminary data.</text>
</comment>
<evidence type="ECO:0000259" key="2">
    <source>
        <dbReference type="Pfam" id="PF16344"/>
    </source>
</evidence>
<protein>
    <submittedName>
        <fullName evidence="3">FecR family protein</fullName>
    </submittedName>
</protein>
<keyword evidence="4" id="KW-1185">Reference proteome</keyword>
<dbReference type="PIRSF" id="PIRSF018266">
    <property type="entry name" value="FecR"/>
    <property type="match status" value="1"/>
</dbReference>
<dbReference type="InterPro" id="IPR006860">
    <property type="entry name" value="FecR"/>
</dbReference>
<dbReference type="FunFam" id="2.60.120.1440:FF:000001">
    <property type="entry name" value="Putative anti-sigma factor"/>
    <property type="match status" value="1"/>
</dbReference>
<dbReference type="OrthoDB" id="1523735at2"/>
<proteinExistence type="predicted"/>
<organism evidence="3 4">
    <name type="scientific">Pedobacter frigidisoli</name>
    <dbReference type="NCBI Taxonomy" id="2530455"/>
    <lineage>
        <taxon>Bacteria</taxon>
        <taxon>Pseudomonadati</taxon>
        <taxon>Bacteroidota</taxon>
        <taxon>Sphingobacteriia</taxon>
        <taxon>Sphingobacteriales</taxon>
        <taxon>Sphingobacteriaceae</taxon>
        <taxon>Pedobacter</taxon>
    </lineage>
</organism>
<feature type="domain" description="Protein FecR C-terminal" evidence="2">
    <location>
        <begin position="279"/>
        <end position="347"/>
    </location>
</feature>